<evidence type="ECO:0000313" key="2">
    <source>
        <dbReference type="EMBL" id="SDZ36799.1"/>
    </source>
</evidence>
<dbReference type="Pfam" id="PF12867">
    <property type="entry name" value="DinB_2"/>
    <property type="match status" value="1"/>
</dbReference>
<proteinExistence type="predicted"/>
<name>A0A1H3SI66_9BACT</name>
<protein>
    <submittedName>
        <fullName evidence="2">DinB superfamily protein</fullName>
    </submittedName>
</protein>
<reference evidence="2 3" key="1">
    <citation type="submission" date="2016-10" db="EMBL/GenBank/DDBJ databases">
        <authorList>
            <person name="Varghese N."/>
            <person name="Submissions S."/>
        </authorList>
    </citation>
    <scope>NUCLEOTIDE SEQUENCE [LARGE SCALE GENOMIC DNA]</scope>
    <source>
        <strain evidence="2 3">DSM 17997</strain>
    </source>
</reference>
<dbReference type="RefSeq" id="WP_019598846.1">
    <property type="nucleotide sequence ID" value="NZ_FNQC01000011.1"/>
</dbReference>
<comment type="caution">
    <text evidence="2">The sequence shown here is derived from an EMBL/GenBank/DDBJ whole genome shotgun (WGS) entry which is preliminary data.</text>
</comment>
<evidence type="ECO:0000313" key="3">
    <source>
        <dbReference type="Proteomes" id="UP000199663"/>
    </source>
</evidence>
<organism evidence="2 3">
    <name type="scientific">Rhodonellum ikkaensis</name>
    <dbReference type="NCBI Taxonomy" id="336829"/>
    <lineage>
        <taxon>Bacteria</taxon>
        <taxon>Pseudomonadati</taxon>
        <taxon>Bacteroidota</taxon>
        <taxon>Cytophagia</taxon>
        <taxon>Cytophagales</taxon>
        <taxon>Cytophagaceae</taxon>
        <taxon>Rhodonellum</taxon>
    </lineage>
</organism>
<dbReference type="InterPro" id="IPR024775">
    <property type="entry name" value="DinB-like"/>
</dbReference>
<sequence>MDKKNRWINELNAVTEAVTKDFGILSSEILLLKANPNEWSISENLDHLIKVNSSYFPIFKKLKNGTFRGAFIGKFGFFTKMFGDMIYKSVSDGGKKKIKTFPLWEPNLATSSGNILDQFKSHQAELIDWITQMAPFIDSKAIIHSPANKLIVYTLEKAFEIIVAHEKRHLEQAKRVLTKIQDQI</sequence>
<dbReference type="EMBL" id="FNQC01000011">
    <property type="protein sequence ID" value="SDZ36799.1"/>
    <property type="molecule type" value="Genomic_DNA"/>
</dbReference>
<dbReference type="InterPro" id="IPR034660">
    <property type="entry name" value="DinB/YfiT-like"/>
</dbReference>
<feature type="domain" description="DinB-like" evidence="1">
    <location>
        <begin position="24"/>
        <end position="173"/>
    </location>
</feature>
<dbReference type="Gene3D" id="1.20.120.450">
    <property type="entry name" value="dinb family like domain"/>
    <property type="match status" value="1"/>
</dbReference>
<dbReference type="SUPFAM" id="SSF109854">
    <property type="entry name" value="DinB/YfiT-like putative metalloenzymes"/>
    <property type="match status" value="1"/>
</dbReference>
<gene>
    <name evidence="2" type="ORF">SAMN05444412_111134</name>
</gene>
<keyword evidence="3" id="KW-1185">Reference proteome</keyword>
<evidence type="ECO:0000259" key="1">
    <source>
        <dbReference type="Pfam" id="PF12867"/>
    </source>
</evidence>
<dbReference type="Proteomes" id="UP000199663">
    <property type="component" value="Unassembled WGS sequence"/>
</dbReference>
<accession>A0A1H3SI66</accession>